<evidence type="ECO:0000313" key="2">
    <source>
        <dbReference type="Proteomes" id="UP000789901"/>
    </source>
</evidence>
<reference evidence="1 2" key="1">
    <citation type="submission" date="2021-06" db="EMBL/GenBank/DDBJ databases">
        <authorList>
            <person name="Kallberg Y."/>
            <person name="Tangrot J."/>
            <person name="Rosling A."/>
        </authorList>
    </citation>
    <scope>NUCLEOTIDE SEQUENCE [LARGE SCALE GENOMIC DNA]</scope>
    <source>
        <strain evidence="1 2">120-4 pot B 10/14</strain>
    </source>
</reference>
<proteinExistence type="predicted"/>
<dbReference type="Proteomes" id="UP000789901">
    <property type="component" value="Unassembled WGS sequence"/>
</dbReference>
<organism evidence="1 2">
    <name type="scientific">Gigaspora margarita</name>
    <dbReference type="NCBI Taxonomy" id="4874"/>
    <lineage>
        <taxon>Eukaryota</taxon>
        <taxon>Fungi</taxon>
        <taxon>Fungi incertae sedis</taxon>
        <taxon>Mucoromycota</taxon>
        <taxon>Glomeromycotina</taxon>
        <taxon>Glomeromycetes</taxon>
        <taxon>Diversisporales</taxon>
        <taxon>Gigasporaceae</taxon>
        <taxon>Gigaspora</taxon>
    </lineage>
</organism>
<keyword evidence="2" id="KW-1185">Reference proteome</keyword>
<accession>A0ABN7VYA3</accession>
<name>A0ABN7VYA3_GIGMA</name>
<dbReference type="PANTHER" id="PTHR46954">
    <property type="entry name" value="C2H2-TYPE DOMAIN-CONTAINING PROTEIN"/>
    <property type="match status" value="1"/>
</dbReference>
<dbReference type="PANTHER" id="PTHR46954:SF1">
    <property type="entry name" value="C2H2-TYPE DOMAIN-CONTAINING PROTEIN"/>
    <property type="match status" value="1"/>
</dbReference>
<gene>
    <name evidence="1" type="ORF">GMARGA_LOCUS24322</name>
</gene>
<dbReference type="EMBL" id="CAJVQB010025528">
    <property type="protein sequence ID" value="CAG8806531.1"/>
    <property type="molecule type" value="Genomic_DNA"/>
</dbReference>
<comment type="caution">
    <text evidence="1">The sequence shown here is derived from an EMBL/GenBank/DDBJ whole genome shotgun (WGS) entry which is preliminary data.</text>
</comment>
<protein>
    <submittedName>
        <fullName evidence="1">19046_t:CDS:1</fullName>
    </submittedName>
</protein>
<evidence type="ECO:0000313" key="1">
    <source>
        <dbReference type="EMBL" id="CAG8806531.1"/>
    </source>
</evidence>
<sequence>MLSKKLKALEKNNELHSYVEFSSAMQKRRKEIIKVCTTLQLKAEIEERYKVYKSCSFFNTYLWPQHINSLSAKQHYHSIAIQDDKAKVLLGITAVGRTFKTIQSDNDPVIVPDHDFFKEQSAYNLVERSMSTLSEKLARIVLLVDHFGSHLDAQRDDIHGKKVFVNYIDHKTDSFDETFKALLSENDRFLPPFTKDRDDNCLPPLPYVYVKTILDLSISDG</sequence>